<accession>A0A645IUA7</accession>
<proteinExistence type="predicted"/>
<evidence type="ECO:0000313" key="1">
    <source>
        <dbReference type="EMBL" id="MPN50723.1"/>
    </source>
</evidence>
<comment type="caution">
    <text evidence="1">The sequence shown here is derived from an EMBL/GenBank/DDBJ whole genome shotgun (WGS) entry which is preliminary data.</text>
</comment>
<organism evidence="1">
    <name type="scientific">bioreactor metagenome</name>
    <dbReference type="NCBI Taxonomy" id="1076179"/>
    <lineage>
        <taxon>unclassified sequences</taxon>
        <taxon>metagenomes</taxon>
        <taxon>ecological metagenomes</taxon>
    </lineage>
</organism>
<dbReference type="Gene3D" id="3.40.50.2300">
    <property type="match status" value="1"/>
</dbReference>
<reference evidence="1" key="1">
    <citation type="submission" date="2019-08" db="EMBL/GenBank/DDBJ databases">
        <authorList>
            <person name="Kucharzyk K."/>
            <person name="Murdoch R.W."/>
            <person name="Higgins S."/>
            <person name="Loffler F."/>
        </authorList>
    </citation>
    <scope>NUCLEOTIDE SEQUENCE</scope>
</reference>
<name>A0A645IUA7_9ZZZZ</name>
<dbReference type="AlphaFoldDB" id="A0A645IUA7"/>
<dbReference type="EMBL" id="VSSQ01115155">
    <property type="protein sequence ID" value="MPN50723.1"/>
    <property type="molecule type" value="Genomic_DNA"/>
</dbReference>
<gene>
    <name evidence="1" type="ORF">SDC9_198356</name>
</gene>
<protein>
    <submittedName>
        <fullName evidence="1">Uncharacterized protein</fullName>
    </submittedName>
</protein>
<sequence length="39" mass="4562">MERVKQKQPDAYHVEITDYLNAPEYEELIGKIKAAREGK</sequence>